<dbReference type="Gene3D" id="2.60.40.10">
    <property type="entry name" value="Immunoglobulins"/>
    <property type="match status" value="1"/>
</dbReference>
<dbReference type="Pfam" id="PF00635">
    <property type="entry name" value="Motile_Sperm"/>
    <property type="match status" value="1"/>
</dbReference>
<proteinExistence type="predicted"/>
<evidence type="ECO:0000259" key="1">
    <source>
        <dbReference type="Pfam" id="PF00635"/>
    </source>
</evidence>
<dbReference type="InterPro" id="IPR013783">
    <property type="entry name" value="Ig-like_fold"/>
</dbReference>
<name>A0A7E4UQW9_PANRE</name>
<protein>
    <submittedName>
        <fullName evidence="3">MSP domain-containing protein</fullName>
    </submittedName>
</protein>
<evidence type="ECO:0000313" key="2">
    <source>
        <dbReference type="Proteomes" id="UP000492821"/>
    </source>
</evidence>
<evidence type="ECO:0000313" key="3">
    <source>
        <dbReference type="WBParaSite" id="Pan_g1175.t1"/>
    </source>
</evidence>
<sequence>MATATGFNHLNGDRWLWTDDNPDVELIEPRILVSVDKNWLVFGHAKVKPAIKHTITLTNHADHPVAFKVHTSDNFAYFVNQETGLIPGRRLFALPFVKTNNQVQIDIYRRPFMYFSRRYPEQIQHCKAPRKDRCFIYIAPCFGWNTEPSSVFTHDMPFEKLRICLEYTASKLPPSSTTTYLFENRYGWNTWETREEIALARSKM</sequence>
<reference evidence="2" key="1">
    <citation type="journal article" date="2013" name="Genetics">
        <title>The draft genome and transcriptome of Panagrellus redivivus are shaped by the harsh demands of a free-living lifestyle.</title>
        <authorList>
            <person name="Srinivasan J."/>
            <person name="Dillman A.R."/>
            <person name="Macchietto M.G."/>
            <person name="Heikkinen L."/>
            <person name="Lakso M."/>
            <person name="Fracchia K.M."/>
            <person name="Antoshechkin I."/>
            <person name="Mortazavi A."/>
            <person name="Wong G."/>
            <person name="Sternberg P.W."/>
        </authorList>
    </citation>
    <scope>NUCLEOTIDE SEQUENCE [LARGE SCALE GENOMIC DNA]</scope>
    <source>
        <strain evidence="2">MT8872</strain>
    </source>
</reference>
<dbReference type="SUPFAM" id="SSF49354">
    <property type="entry name" value="PapD-like"/>
    <property type="match status" value="1"/>
</dbReference>
<dbReference type="AlphaFoldDB" id="A0A7E4UQW9"/>
<dbReference type="Proteomes" id="UP000492821">
    <property type="component" value="Unassembled WGS sequence"/>
</dbReference>
<dbReference type="InterPro" id="IPR000535">
    <property type="entry name" value="MSP_dom"/>
</dbReference>
<dbReference type="InterPro" id="IPR051774">
    <property type="entry name" value="Sperm-specific_class_P"/>
</dbReference>
<dbReference type="PANTHER" id="PTHR22947">
    <property type="entry name" value="MAJOR SPERM PROTEIN"/>
    <property type="match status" value="1"/>
</dbReference>
<keyword evidence="2" id="KW-1185">Reference proteome</keyword>
<accession>A0A7E4UQW9</accession>
<dbReference type="WBParaSite" id="Pan_g1175.t1">
    <property type="protein sequence ID" value="Pan_g1175.t1"/>
    <property type="gene ID" value="Pan_g1175"/>
</dbReference>
<dbReference type="PANTHER" id="PTHR22947:SF18">
    <property type="entry name" value="MAJOR SPERM PROTEIN"/>
    <property type="match status" value="1"/>
</dbReference>
<dbReference type="InterPro" id="IPR008962">
    <property type="entry name" value="PapD-like_sf"/>
</dbReference>
<reference evidence="3" key="2">
    <citation type="submission" date="2020-10" db="UniProtKB">
        <authorList>
            <consortium name="WormBaseParasite"/>
        </authorList>
    </citation>
    <scope>IDENTIFICATION</scope>
</reference>
<organism evidence="2 3">
    <name type="scientific">Panagrellus redivivus</name>
    <name type="common">Microworm</name>
    <dbReference type="NCBI Taxonomy" id="6233"/>
    <lineage>
        <taxon>Eukaryota</taxon>
        <taxon>Metazoa</taxon>
        <taxon>Ecdysozoa</taxon>
        <taxon>Nematoda</taxon>
        <taxon>Chromadorea</taxon>
        <taxon>Rhabditida</taxon>
        <taxon>Tylenchina</taxon>
        <taxon>Panagrolaimomorpha</taxon>
        <taxon>Panagrolaimoidea</taxon>
        <taxon>Panagrolaimidae</taxon>
        <taxon>Panagrellus</taxon>
    </lineage>
</organism>
<feature type="domain" description="MSP" evidence="1">
    <location>
        <begin position="46"/>
        <end position="86"/>
    </location>
</feature>